<sequence length="322" mass="37262">MKFCQFIVFLPILLNLSACSTEDENGSNEKTPNRLTLSGNQQRDTVFLDFDIPERIILAQRTGKLERLLENPELKKNSLIVQFDDYDAFVEISGEKETLKDEITNAFNNAPKSLQAIEKKWRDFANKLSPDKLMPNFPKIEYKEEAEFIEKTQIQEIYQTIIKKELSIKNYFQVSKEDGFITKVYAHTDDNVKKNTPLISYHPKKATVTTKASFILTKSIQQKIETNFAVRTPVLGEHILKKEDHQITYAITLREKVTPKNLPKYFIINLDENLFTVPKEFVGANNTVLFVSDKGTIKRKVKYKNGTYFFSESKNTITLQRP</sequence>
<dbReference type="OrthoDB" id="9553387at2"/>
<feature type="signal peptide" evidence="1">
    <location>
        <begin position="1"/>
        <end position="20"/>
    </location>
</feature>
<keyword evidence="1" id="KW-0732">Signal</keyword>
<evidence type="ECO:0000313" key="3">
    <source>
        <dbReference type="Proteomes" id="UP000007463"/>
    </source>
</evidence>
<evidence type="ECO:0008006" key="4">
    <source>
        <dbReference type="Google" id="ProtNLM"/>
    </source>
</evidence>
<dbReference type="Proteomes" id="UP000007463">
    <property type="component" value="Chromosome"/>
</dbReference>
<reference evidence="2 3" key="1">
    <citation type="journal article" date="2011" name="Stand. Genomic Sci.">
        <title>Complete genome sequence of the gliding freshwater bacterium Fluviicola taffensis type strain (RW262).</title>
        <authorList>
            <person name="Woyke T."/>
            <person name="Chertkov O."/>
            <person name="Lapidus A."/>
            <person name="Nolan M."/>
            <person name="Lucas S."/>
            <person name="Del Rio T.G."/>
            <person name="Tice H."/>
            <person name="Cheng J.F."/>
            <person name="Tapia R."/>
            <person name="Han C."/>
            <person name="Goodwin L."/>
            <person name="Pitluck S."/>
            <person name="Liolios K."/>
            <person name="Pagani I."/>
            <person name="Ivanova N."/>
            <person name="Huntemann M."/>
            <person name="Mavromatis K."/>
            <person name="Mikhailova N."/>
            <person name="Pati A."/>
            <person name="Chen A."/>
            <person name="Palaniappan K."/>
            <person name="Land M."/>
            <person name="Hauser L."/>
            <person name="Brambilla E.M."/>
            <person name="Rohde M."/>
            <person name="Mwirichia R."/>
            <person name="Sikorski J."/>
            <person name="Tindall B.J."/>
            <person name="Goker M."/>
            <person name="Bristow J."/>
            <person name="Eisen J.A."/>
            <person name="Markowitz V."/>
            <person name="Hugenholtz P."/>
            <person name="Klenk H.P."/>
            <person name="Kyrpides N.C."/>
        </authorList>
    </citation>
    <scope>NUCLEOTIDE SEQUENCE [LARGE SCALE GENOMIC DNA]</scope>
    <source>
        <strain evidence="3">DSM 16823 / RW262 / RW262</strain>
    </source>
</reference>
<dbReference type="EMBL" id="CP002542">
    <property type="protein sequence ID" value="AEA42696.1"/>
    <property type="molecule type" value="Genomic_DNA"/>
</dbReference>
<feature type="chain" id="PRO_5003278624" description="Lipoprotein" evidence="1">
    <location>
        <begin position="21"/>
        <end position="322"/>
    </location>
</feature>
<evidence type="ECO:0000313" key="2">
    <source>
        <dbReference type="EMBL" id="AEA42696.1"/>
    </source>
</evidence>
<dbReference type="HOGENOM" id="CLU_862639_0_0_10"/>
<keyword evidence="3" id="KW-1185">Reference proteome</keyword>
<protein>
    <recommendedName>
        <fullName evidence="4">Lipoprotein</fullName>
    </recommendedName>
</protein>
<dbReference type="KEGG" id="fte:Fluta_0692"/>
<reference evidence="3" key="2">
    <citation type="submission" date="2011-02" db="EMBL/GenBank/DDBJ databases">
        <title>The complete genome of Fluviicola taffensis DSM 16823.</title>
        <authorList>
            <consortium name="US DOE Joint Genome Institute (JGI-PGF)"/>
            <person name="Lucas S."/>
            <person name="Copeland A."/>
            <person name="Lapidus A."/>
            <person name="Bruce D."/>
            <person name="Goodwin L."/>
            <person name="Pitluck S."/>
            <person name="Kyrpides N."/>
            <person name="Mavromatis K."/>
            <person name="Ivanova N."/>
            <person name="Mikhailova N."/>
            <person name="Pagani I."/>
            <person name="Chertkov O."/>
            <person name="Detter J.C."/>
            <person name="Han C."/>
            <person name="Tapia R."/>
            <person name="Land M."/>
            <person name="Hauser L."/>
            <person name="Markowitz V."/>
            <person name="Cheng J.-F."/>
            <person name="Hugenholtz P."/>
            <person name="Woyke T."/>
            <person name="Wu D."/>
            <person name="Tindall B."/>
            <person name="Pomrenke H.G."/>
            <person name="Brambilla E."/>
            <person name="Klenk H.-P."/>
            <person name="Eisen J.A."/>
        </authorList>
    </citation>
    <scope>NUCLEOTIDE SEQUENCE [LARGE SCALE GENOMIC DNA]</scope>
    <source>
        <strain evidence="3">DSM 16823 / RW262 / RW262</strain>
    </source>
</reference>
<evidence type="ECO:0000256" key="1">
    <source>
        <dbReference type="SAM" id="SignalP"/>
    </source>
</evidence>
<proteinExistence type="predicted"/>
<gene>
    <name evidence="2" type="ordered locus">Fluta_0692</name>
</gene>
<name>F2IHZ6_FLUTR</name>
<organism evidence="2 3">
    <name type="scientific">Fluviicola taffensis (strain DSM 16823 / NCIMB 13979 / RW262)</name>
    <dbReference type="NCBI Taxonomy" id="755732"/>
    <lineage>
        <taxon>Bacteria</taxon>
        <taxon>Pseudomonadati</taxon>
        <taxon>Bacteroidota</taxon>
        <taxon>Flavobacteriia</taxon>
        <taxon>Flavobacteriales</taxon>
        <taxon>Crocinitomicaceae</taxon>
        <taxon>Fluviicola</taxon>
    </lineage>
</organism>
<dbReference type="RefSeq" id="WP_013685468.1">
    <property type="nucleotide sequence ID" value="NC_015321.1"/>
</dbReference>
<dbReference type="AlphaFoldDB" id="F2IHZ6"/>
<accession>F2IHZ6</accession>